<keyword evidence="1" id="KW-0472">Membrane</keyword>
<gene>
    <name evidence="2" type="ORF">BCR35DRAFT_293970</name>
</gene>
<dbReference type="PROSITE" id="PS50244">
    <property type="entry name" value="S5A_REDUCTASE"/>
    <property type="match status" value="1"/>
</dbReference>
<keyword evidence="3" id="KW-1185">Reference proteome</keyword>
<dbReference type="InParanoid" id="A0A1Y2EMX7"/>
<dbReference type="AlphaFoldDB" id="A0A1Y2EMX7"/>
<dbReference type="OrthoDB" id="67965at2759"/>
<evidence type="ECO:0000256" key="1">
    <source>
        <dbReference type="SAM" id="Phobius"/>
    </source>
</evidence>
<dbReference type="InterPro" id="IPR010721">
    <property type="entry name" value="UstE-like"/>
</dbReference>
<dbReference type="PANTHER" id="PTHR32251:SF15">
    <property type="entry name" value="3-OXO-5-ALPHA-STEROID 4-DEHYDROGENASE (DUF1295)"/>
    <property type="match status" value="1"/>
</dbReference>
<dbReference type="Proteomes" id="UP000193467">
    <property type="component" value="Unassembled WGS sequence"/>
</dbReference>
<feature type="transmembrane region" description="Helical" evidence="1">
    <location>
        <begin position="149"/>
        <end position="168"/>
    </location>
</feature>
<evidence type="ECO:0000313" key="3">
    <source>
        <dbReference type="Proteomes" id="UP000193467"/>
    </source>
</evidence>
<proteinExistence type="predicted"/>
<feature type="transmembrane region" description="Helical" evidence="1">
    <location>
        <begin position="63"/>
        <end position="87"/>
    </location>
</feature>
<feature type="transmembrane region" description="Helical" evidence="1">
    <location>
        <begin position="108"/>
        <end position="129"/>
    </location>
</feature>
<organism evidence="2 3">
    <name type="scientific">Leucosporidium creatinivorum</name>
    <dbReference type="NCBI Taxonomy" id="106004"/>
    <lineage>
        <taxon>Eukaryota</taxon>
        <taxon>Fungi</taxon>
        <taxon>Dikarya</taxon>
        <taxon>Basidiomycota</taxon>
        <taxon>Pucciniomycotina</taxon>
        <taxon>Microbotryomycetes</taxon>
        <taxon>Leucosporidiales</taxon>
        <taxon>Leucosporidium</taxon>
    </lineage>
</organism>
<protein>
    <submittedName>
        <fullName evidence="2">Uncharacterized protein</fullName>
    </submittedName>
</protein>
<dbReference type="Pfam" id="PF06966">
    <property type="entry name" value="DUF1295"/>
    <property type="match status" value="1"/>
</dbReference>
<name>A0A1Y2EMX7_9BASI</name>
<dbReference type="PANTHER" id="PTHR32251">
    <property type="entry name" value="3-OXO-5-ALPHA-STEROID 4-DEHYDROGENASE"/>
    <property type="match status" value="1"/>
</dbReference>
<dbReference type="Gene3D" id="1.20.120.1630">
    <property type="match status" value="1"/>
</dbReference>
<evidence type="ECO:0000313" key="2">
    <source>
        <dbReference type="EMBL" id="ORY72897.1"/>
    </source>
</evidence>
<dbReference type="GO" id="GO:0016020">
    <property type="term" value="C:membrane"/>
    <property type="evidence" value="ECO:0007669"/>
    <property type="project" value="TreeGrafter"/>
</dbReference>
<keyword evidence="1" id="KW-0812">Transmembrane</keyword>
<reference evidence="2 3" key="1">
    <citation type="submission" date="2016-07" db="EMBL/GenBank/DDBJ databases">
        <title>Pervasive Adenine N6-methylation of Active Genes in Fungi.</title>
        <authorList>
            <consortium name="DOE Joint Genome Institute"/>
            <person name="Mondo S.J."/>
            <person name="Dannebaum R.O."/>
            <person name="Kuo R.C."/>
            <person name="Labutti K."/>
            <person name="Haridas S."/>
            <person name="Kuo A."/>
            <person name="Salamov A."/>
            <person name="Ahrendt S.R."/>
            <person name="Lipzen A."/>
            <person name="Sullivan W."/>
            <person name="Andreopoulos W.B."/>
            <person name="Clum A."/>
            <person name="Lindquist E."/>
            <person name="Daum C."/>
            <person name="Ramamoorthy G.K."/>
            <person name="Gryganskyi A."/>
            <person name="Culley D."/>
            <person name="Magnuson J.K."/>
            <person name="James T.Y."/>
            <person name="O'Malley M.A."/>
            <person name="Stajich J.E."/>
            <person name="Spatafora J.W."/>
            <person name="Visel A."/>
            <person name="Grigoriev I.V."/>
        </authorList>
    </citation>
    <scope>NUCLEOTIDE SEQUENCE [LARGE SCALE GENOMIC DNA]</scope>
    <source>
        <strain evidence="2 3">62-1032</strain>
    </source>
</reference>
<feature type="transmembrane region" description="Helical" evidence="1">
    <location>
        <begin position="203"/>
        <end position="223"/>
    </location>
</feature>
<feature type="transmembrane region" description="Helical" evidence="1">
    <location>
        <begin position="38"/>
        <end position="57"/>
    </location>
</feature>
<feature type="transmembrane region" description="Helical" evidence="1">
    <location>
        <begin position="12"/>
        <end position="31"/>
    </location>
</feature>
<dbReference type="EMBL" id="MCGR01000049">
    <property type="protein sequence ID" value="ORY72897.1"/>
    <property type="molecule type" value="Genomic_DNA"/>
</dbReference>
<comment type="caution">
    <text evidence="2">The sequence shown here is derived from an EMBL/GenBank/DDBJ whole genome shotgun (WGS) entry which is preliminary data.</text>
</comment>
<accession>A0A1Y2EMX7</accession>
<keyword evidence="1" id="KW-1133">Transmembrane helix</keyword>
<sequence length="341" mass="38078">MAVRHVLDDYYLAITFLVSLALQLSLFLVSFTLQTDKLTDFGGSINFLLLAFLTLFLGNESNFVARNIIASVFVMIWSIRLGGFLFFRVLKTGKDGRFDEMRAHFFKFAGFWTFQLFWVWTVSLPVTILNSPNVSDAASGGGHLAFGTAGDIIGVILFALGFLLEAIADQQKYLFKSSKPPKGAIMTKGVWRFMRHPNYTGEICLWWGIWALCVSPATHGVVSGGGRKALIASVLGPVFISLLLFFVSGLPPSEKPTAKKYYLMSHGANPESGDKWAEYKAYLNRTSIFFPIPPSLYRPIPAVIKQTLLLDFPMFKFDEHKDGKEAVEEERRKNSEQGGEA</sequence>
<feature type="transmembrane region" description="Helical" evidence="1">
    <location>
        <begin position="229"/>
        <end position="250"/>
    </location>
</feature>